<reference evidence="2" key="1">
    <citation type="submission" date="2014-11" db="EMBL/GenBank/DDBJ databases">
        <authorList>
            <person name="Amaro Gonzalez C."/>
        </authorList>
    </citation>
    <scope>NUCLEOTIDE SEQUENCE</scope>
</reference>
<dbReference type="PRINTS" id="PR00625">
    <property type="entry name" value="JDOMAIN"/>
</dbReference>
<protein>
    <recommendedName>
        <fullName evidence="1">J domain-containing protein</fullName>
    </recommendedName>
</protein>
<organism evidence="2">
    <name type="scientific">Anguilla anguilla</name>
    <name type="common">European freshwater eel</name>
    <name type="synonym">Muraena anguilla</name>
    <dbReference type="NCBI Taxonomy" id="7936"/>
    <lineage>
        <taxon>Eukaryota</taxon>
        <taxon>Metazoa</taxon>
        <taxon>Chordata</taxon>
        <taxon>Craniata</taxon>
        <taxon>Vertebrata</taxon>
        <taxon>Euteleostomi</taxon>
        <taxon>Actinopterygii</taxon>
        <taxon>Neopterygii</taxon>
        <taxon>Teleostei</taxon>
        <taxon>Anguilliformes</taxon>
        <taxon>Anguillidae</taxon>
        <taxon>Anguilla</taxon>
    </lineage>
</organism>
<dbReference type="PANTHER" id="PTHR44094">
    <property type="entry name" value="DNAJ HEAT SHOCK N-TERMINAL DOMAIN-CONTAINING PROTEIN"/>
    <property type="match status" value="1"/>
</dbReference>
<dbReference type="Gene3D" id="1.10.287.110">
    <property type="entry name" value="DnaJ domain"/>
    <property type="match status" value="1"/>
</dbReference>
<sequence length="113" mass="13090">MVRETGYYDLLGVNPKASPDEIKKAYRKLALKYHPGQKPPAKERGLSRFLRPTRSYQIQRREISMTKVGSRLSRKVGVVEISPLQWTFLTCSLEGEEECRERDEGRMLFTSLV</sequence>
<dbReference type="PROSITE" id="PS50076">
    <property type="entry name" value="DNAJ_2"/>
    <property type="match status" value="1"/>
</dbReference>
<name>A0A0E9SKX9_ANGAN</name>
<dbReference type="InterPro" id="IPR001623">
    <property type="entry name" value="DnaJ_domain"/>
</dbReference>
<accession>A0A0E9SKX9</accession>
<dbReference type="EMBL" id="GBXM01066705">
    <property type="protein sequence ID" value="JAH41872.1"/>
    <property type="molecule type" value="Transcribed_RNA"/>
</dbReference>
<dbReference type="Pfam" id="PF00226">
    <property type="entry name" value="DnaJ"/>
    <property type="match status" value="1"/>
</dbReference>
<proteinExistence type="predicted"/>
<reference evidence="2" key="2">
    <citation type="journal article" date="2015" name="Fish Shellfish Immunol.">
        <title>Early steps in the European eel (Anguilla anguilla)-Vibrio vulnificus interaction in the gills: Role of the RtxA13 toxin.</title>
        <authorList>
            <person name="Callol A."/>
            <person name="Pajuelo D."/>
            <person name="Ebbesson L."/>
            <person name="Teles M."/>
            <person name="MacKenzie S."/>
            <person name="Amaro C."/>
        </authorList>
    </citation>
    <scope>NUCLEOTIDE SEQUENCE</scope>
</reference>
<dbReference type="PANTHER" id="PTHR44094:SF8">
    <property type="entry name" value="DNAJ HEAT SHOCK N-TERMINAL DOMAIN-CONTAINING PROTEIN-RELATED"/>
    <property type="match status" value="1"/>
</dbReference>
<dbReference type="CDD" id="cd06257">
    <property type="entry name" value="DnaJ"/>
    <property type="match status" value="1"/>
</dbReference>
<feature type="domain" description="J" evidence="1">
    <location>
        <begin position="6"/>
        <end position="77"/>
    </location>
</feature>
<dbReference type="InterPro" id="IPR036869">
    <property type="entry name" value="J_dom_sf"/>
</dbReference>
<dbReference type="AlphaFoldDB" id="A0A0E9SKX9"/>
<evidence type="ECO:0000259" key="1">
    <source>
        <dbReference type="PROSITE" id="PS50076"/>
    </source>
</evidence>
<dbReference type="SUPFAM" id="SSF46565">
    <property type="entry name" value="Chaperone J-domain"/>
    <property type="match status" value="1"/>
</dbReference>
<dbReference type="SMART" id="SM00271">
    <property type="entry name" value="DnaJ"/>
    <property type="match status" value="1"/>
</dbReference>
<dbReference type="InterPro" id="IPR052423">
    <property type="entry name" value="EMIR"/>
</dbReference>
<evidence type="ECO:0000313" key="2">
    <source>
        <dbReference type="EMBL" id="JAH41872.1"/>
    </source>
</evidence>